<dbReference type="Gene3D" id="3.40.50.620">
    <property type="entry name" value="HUPs"/>
    <property type="match status" value="1"/>
</dbReference>
<dbReference type="GO" id="GO:0004515">
    <property type="term" value="F:nicotinate-nucleotide adenylyltransferase activity"/>
    <property type="evidence" value="ECO:0007669"/>
    <property type="project" value="UniProtKB-EC"/>
</dbReference>
<keyword evidence="14" id="KW-1185">Reference proteome</keyword>
<comment type="caution">
    <text evidence="13">The sequence shown here is derived from an EMBL/GenBank/DDBJ whole genome shotgun (WGS) entry which is preliminary data.</text>
</comment>
<dbReference type="InterPro" id="IPR014729">
    <property type="entry name" value="Rossmann-like_a/b/a_fold"/>
</dbReference>
<proteinExistence type="inferred from homology"/>
<evidence type="ECO:0000256" key="2">
    <source>
        <dbReference type="ARBA" id="ARBA00005019"/>
    </source>
</evidence>
<comment type="pathway">
    <text evidence="2 11">Cofactor biosynthesis; NAD(+) biosynthesis; deamido-NAD(+) from nicotinate D-ribonucleotide: step 1/1.</text>
</comment>
<keyword evidence="8 11" id="KW-0067">ATP-binding</keyword>
<keyword evidence="9 11" id="KW-0520">NAD</keyword>
<keyword evidence="5 11" id="KW-0808">Transferase</keyword>
<gene>
    <name evidence="11" type="primary">nadD</name>
    <name evidence="13" type="ORF">ACFQ2F_02095</name>
</gene>
<evidence type="ECO:0000256" key="3">
    <source>
        <dbReference type="ARBA" id="ARBA00009014"/>
    </source>
</evidence>
<name>A0ABW3J630_9HYPH</name>
<comment type="catalytic activity">
    <reaction evidence="10 11">
        <text>nicotinate beta-D-ribonucleotide + ATP + H(+) = deamido-NAD(+) + diphosphate</text>
        <dbReference type="Rhea" id="RHEA:22860"/>
        <dbReference type="ChEBI" id="CHEBI:15378"/>
        <dbReference type="ChEBI" id="CHEBI:30616"/>
        <dbReference type="ChEBI" id="CHEBI:33019"/>
        <dbReference type="ChEBI" id="CHEBI:57502"/>
        <dbReference type="ChEBI" id="CHEBI:58437"/>
        <dbReference type="EC" id="2.7.7.18"/>
    </reaction>
</comment>
<evidence type="ECO:0000256" key="4">
    <source>
        <dbReference type="ARBA" id="ARBA00022642"/>
    </source>
</evidence>
<dbReference type="NCBIfam" id="TIGR00482">
    <property type="entry name" value="nicotinate (nicotinamide) nucleotide adenylyltransferase"/>
    <property type="match status" value="1"/>
</dbReference>
<evidence type="ECO:0000259" key="12">
    <source>
        <dbReference type="Pfam" id="PF01467"/>
    </source>
</evidence>
<organism evidence="13 14">
    <name type="scientific">Methyloligella solikamskensis</name>
    <dbReference type="NCBI Taxonomy" id="1177756"/>
    <lineage>
        <taxon>Bacteria</taxon>
        <taxon>Pseudomonadati</taxon>
        <taxon>Pseudomonadota</taxon>
        <taxon>Alphaproteobacteria</taxon>
        <taxon>Hyphomicrobiales</taxon>
        <taxon>Hyphomicrobiaceae</taxon>
        <taxon>Methyloligella</taxon>
    </lineage>
</organism>
<dbReference type="Proteomes" id="UP001597102">
    <property type="component" value="Unassembled WGS sequence"/>
</dbReference>
<dbReference type="PANTHER" id="PTHR39321:SF3">
    <property type="entry name" value="PHOSPHOPANTETHEINE ADENYLYLTRANSFERASE"/>
    <property type="match status" value="1"/>
</dbReference>
<dbReference type="NCBIfam" id="NF000845">
    <property type="entry name" value="PRK00071.2-4"/>
    <property type="match status" value="1"/>
</dbReference>
<evidence type="ECO:0000256" key="10">
    <source>
        <dbReference type="ARBA" id="ARBA00048721"/>
    </source>
</evidence>
<dbReference type="EC" id="2.7.7.18" evidence="11"/>
<feature type="domain" description="Cytidyltransferase-like" evidence="12">
    <location>
        <begin position="25"/>
        <end position="203"/>
    </location>
</feature>
<evidence type="ECO:0000256" key="6">
    <source>
        <dbReference type="ARBA" id="ARBA00022695"/>
    </source>
</evidence>
<evidence type="ECO:0000256" key="11">
    <source>
        <dbReference type="HAMAP-Rule" id="MF_00244"/>
    </source>
</evidence>
<evidence type="ECO:0000313" key="14">
    <source>
        <dbReference type="Proteomes" id="UP001597102"/>
    </source>
</evidence>
<protein>
    <recommendedName>
        <fullName evidence="11">Probable nicotinate-nucleotide adenylyltransferase</fullName>
        <ecNumber evidence="11">2.7.7.18</ecNumber>
    </recommendedName>
    <alternativeName>
        <fullName evidence="11">Deamido-NAD(+) diphosphorylase</fullName>
    </alternativeName>
    <alternativeName>
        <fullName evidence="11">Deamido-NAD(+) pyrophosphorylase</fullName>
    </alternativeName>
    <alternativeName>
        <fullName evidence="11">Nicotinate mononucleotide adenylyltransferase</fullName>
        <shortName evidence="11">NaMN adenylyltransferase</shortName>
    </alternativeName>
</protein>
<evidence type="ECO:0000256" key="5">
    <source>
        <dbReference type="ARBA" id="ARBA00022679"/>
    </source>
</evidence>
<evidence type="ECO:0000256" key="1">
    <source>
        <dbReference type="ARBA" id="ARBA00002324"/>
    </source>
</evidence>
<evidence type="ECO:0000313" key="13">
    <source>
        <dbReference type="EMBL" id="MFD0985883.1"/>
    </source>
</evidence>
<keyword evidence="6 11" id="KW-0548">Nucleotidyltransferase</keyword>
<dbReference type="HAMAP" id="MF_00244">
    <property type="entry name" value="NaMN_adenylyltr"/>
    <property type="match status" value="1"/>
</dbReference>
<dbReference type="Pfam" id="PF01467">
    <property type="entry name" value="CTP_transf_like"/>
    <property type="match status" value="1"/>
</dbReference>
<evidence type="ECO:0000256" key="9">
    <source>
        <dbReference type="ARBA" id="ARBA00023027"/>
    </source>
</evidence>
<keyword evidence="7 11" id="KW-0547">Nucleotide-binding</keyword>
<evidence type="ECO:0000256" key="7">
    <source>
        <dbReference type="ARBA" id="ARBA00022741"/>
    </source>
</evidence>
<evidence type="ECO:0000256" key="8">
    <source>
        <dbReference type="ARBA" id="ARBA00022840"/>
    </source>
</evidence>
<dbReference type="NCBIfam" id="NF000843">
    <property type="entry name" value="PRK00071.2-2"/>
    <property type="match status" value="1"/>
</dbReference>
<reference evidence="14" key="1">
    <citation type="journal article" date="2019" name="Int. J. Syst. Evol. Microbiol.">
        <title>The Global Catalogue of Microorganisms (GCM) 10K type strain sequencing project: providing services to taxonomists for standard genome sequencing and annotation.</title>
        <authorList>
            <consortium name="The Broad Institute Genomics Platform"/>
            <consortium name="The Broad Institute Genome Sequencing Center for Infectious Disease"/>
            <person name="Wu L."/>
            <person name="Ma J."/>
        </authorList>
    </citation>
    <scope>NUCLEOTIDE SEQUENCE [LARGE SCALE GENOMIC DNA]</scope>
    <source>
        <strain evidence="14">CCUG 61697</strain>
    </source>
</reference>
<accession>A0ABW3J630</accession>
<dbReference type="InterPro" id="IPR004821">
    <property type="entry name" value="Cyt_trans-like"/>
</dbReference>
<dbReference type="CDD" id="cd02165">
    <property type="entry name" value="NMNAT"/>
    <property type="match status" value="1"/>
</dbReference>
<dbReference type="RefSeq" id="WP_379084997.1">
    <property type="nucleotide sequence ID" value="NZ_JBHTJO010000001.1"/>
</dbReference>
<sequence length="210" mass="23590">MVAAPRTIDPQARTPLAFPGMRIGLLGGSFNPAHEAHRHITLTALKRLQLDQVWWLVTPGNPLKEQTGPGIEERAASAAAMARHPKIEVTDFEKGHRSAYTVDTIRYLKRRYPETRFVWLMGADNMADMHRWKDWRALFQMVPVAVFDRPGFRMKARAGKAAQFFARDFVDSGDAAGLALMHPPAWTIVTLPLSSLSSTEIRQNGRPDAY</sequence>
<dbReference type="InterPro" id="IPR005248">
    <property type="entry name" value="NadD/NMNAT"/>
</dbReference>
<dbReference type="EMBL" id="JBHTJO010000001">
    <property type="protein sequence ID" value="MFD0985883.1"/>
    <property type="molecule type" value="Genomic_DNA"/>
</dbReference>
<dbReference type="PANTHER" id="PTHR39321">
    <property type="entry name" value="NICOTINATE-NUCLEOTIDE ADENYLYLTRANSFERASE-RELATED"/>
    <property type="match status" value="1"/>
</dbReference>
<dbReference type="SUPFAM" id="SSF52374">
    <property type="entry name" value="Nucleotidylyl transferase"/>
    <property type="match status" value="1"/>
</dbReference>
<comment type="similarity">
    <text evidence="3 11">Belongs to the NadD family.</text>
</comment>
<comment type="function">
    <text evidence="1 11">Catalyzes the reversible adenylation of nicotinate mononucleotide (NaMN) to nicotinic acid adenine dinucleotide (NaAD).</text>
</comment>
<keyword evidence="4 11" id="KW-0662">Pyridine nucleotide biosynthesis</keyword>